<dbReference type="SUPFAM" id="SSF52058">
    <property type="entry name" value="L domain-like"/>
    <property type="match status" value="1"/>
</dbReference>
<dbReference type="InterPro" id="IPR032675">
    <property type="entry name" value="LRR_dom_sf"/>
</dbReference>
<protein>
    <submittedName>
        <fullName evidence="1">Uncharacterized protein</fullName>
    </submittedName>
</protein>
<dbReference type="Proteomes" id="UP001642483">
    <property type="component" value="Unassembled WGS sequence"/>
</dbReference>
<keyword evidence="2" id="KW-1185">Reference proteome</keyword>
<evidence type="ECO:0000313" key="2">
    <source>
        <dbReference type="Proteomes" id="UP001642483"/>
    </source>
</evidence>
<dbReference type="Gene3D" id="3.80.10.10">
    <property type="entry name" value="Ribonuclease Inhibitor"/>
    <property type="match status" value="1"/>
</dbReference>
<dbReference type="EMBL" id="CAWYQH010000001">
    <property type="protein sequence ID" value="CAK8672888.1"/>
    <property type="molecule type" value="Genomic_DNA"/>
</dbReference>
<reference evidence="1 2" key="1">
    <citation type="submission" date="2024-02" db="EMBL/GenBank/DDBJ databases">
        <authorList>
            <person name="Daric V."/>
            <person name="Darras S."/>
        </authorList>
    </citation>
    <scope>NUCLEOTIDE SEQUENCE [LARGE SCALE GENOMIC DNA]</scope>
</reference>
<gene>
    <name evidence="1" type="ORF">CVLEPA_LOCUS2562</name>
</gene>
<sequence length="88" mass="9860">MGYIGGLTVIPHNLASNVEALDLSYNAIRQIKLMDFRQYPKLNLLNLLGNSHKGLSKCQADFYIEVRTRGFAKSHSFEMADSVLQLSS</sequence>
<proteinExistence type="predicted"/>
<comment type="caution">
    <text evidence="1">The sequence shown here is derived from an EMBL/GenBank/DDBJ whole genome shotgun (WGS) entry which is preliminary data.</text>
</comment>
<name>A0ABP0F4D1_CLALP</name>
<accession>A0ABP0F4D1</accession>
<evidence type="ECO:0000313" key="1">
    <source>
        <dbReference type="EMBL" id="CAK8672888.1"/>
    </source>
</evidence>
<organism evidence="1 2">
    <name type="scientific">Clavelina lepadiformis</name>
    <name type="common">Light-bulb sea squirt</name>
    <name type="synonym">Ascidia lepadiformis</name>
    <dbReference type="NCBI Taxonomy" id="159417"/>
    <lineage>
        <taxon>Eukaryota</taxon>
        <taxon>Metazoa</taxon>
        <taxon>Chordata</taxon>
        <taxon>Tunicata</taxon>
        <taxon>Ascidiacea</taxon>
        <taxon>Aplousobranchia</taxon>
        <taxon>Clavelinidae</taxon>
        <taxon>Clavelina</taxon>
    </lineage>
</organism>